<dbReference type="Proteomes" id="UP000184301">
    <property type="component" value="Unassembled WGS sequence"/>
</dbReference>
<organism evidence="1 2">
    <name type="scientific">Hespellia stercorisuis DSM 15480</name>
    <dbReference type="NCBI Taxonomy" id="1121950"/>
    <lineage>
        <taxon>Bacteria</taxon>
        <taxon>Bacillati</taxon>
        <taxon>Bacillota</taxon>
        <taxon>Clostridia</taxon>
        <taxon>Lachnospirales</taxon>
        <taxon>Lachnospiraceae</taxon>
        <taxon>Hespellia</taxon>
    </lineage>
</organism>
<protein>
    <submittedName>
        <fullName evidence="1">Uncharacterized protein</fullName>
    </submittedName>
</protein>
<evidence type="ECO:0000313" key="2">
    <source>
        <dbReference type="Proteomes" id="UP000184301"/>
    </source>
</evidence>
<dbReference type="RefSeq" id="WP_073107010.1">
    <property type="nucleotide sequence ID" value="NZ_FQZY01000015.1"/>
</dbReference>
<dbReference type="STRING" id="1121950.SAMN02745243_01211"/>
<keyword evidence="2" id="KW-1185">Reference proteome</keyword>
<gene>
    <name evidence="1" type="ORF">SAMN02745243_01211</name>
</gene>
<evidence type="ECO:0000313" key="1">
    <source>
        <dbReference type="EMBL" id="SHJ72124.1"/>
    </source>
</evidence>
<reference evidence="1 2" key="1">
    <citation type="submission" date="2016-11" db="EMBL/GenBank/DDBJ databases">
        <authorList>
            <person name="Jaros S."/>
            <person name="Januszkiewicz K."/>
            <person name="Wedrychowicz H."/>
        </authorList>
    </citation>
    <scope>NUCLEOTIDE SEQUENCE [LARGE SCALE GENOMIC DNA]</scope>
    <source>
        <strain evidence="1 2">DSM 15480</strain>
    </source>
</reference>
<dbReference type="EMBL" id="FQZY01000015">
    <property type="protein sequence ID" value="SHJ72124.1"/>
    <property type="molecule type" value="Genomic_DNA"/>
</dbReference>
<sequence>MIKQPAYGTRNVNDAYYKFEARMIEKMNAVMGDIELTKAEEKTLIWLAGWEESTVDHLVSVIEKVARKRAEDLV</sequence>
<dbReference type="AlphaFoldDB" id="A0A1M6LLS7"/>
<proteinExistence type="predicted"/>
<accession>A0A1M6LLS7</accession>
<name>A0A1M6LLS7_9FIRM</name>